<reference evidence="7" key="1">
    <citation type="journal article" date="2014" name="Int. J. Syst. Evol. Microbiol.">
        <title>Complete genome sequence of Corynebacterium casei LMG S-19264T (=DSM 44701T), isolated from a smear-ripened cheese.</title>
        <authorList>
            <consortium name="US DOE Joint Genome Institute (JGI-PGF)"/>
            <person name="Walter F."/>
            <person name="Albersmeier A."/>
            <person name="Kalinowski J."/>
            <person name="Ruckert C."/>
        </authorList>
    </citation>
    <scope>NUCLEOTIDE SEQUENCE</scope>
    <source>
        <strain evidence="7">CGMCC 1.12153</strain>
    </source>
</reference>
<dbReference type="InterPro" id="IPR016039">
    <property type="entry name" value="Thiolase-like"/>
</dbReference>
<keyword evidence="3" id="KW-0012">Acyltransferase</keyword>
<accession>A0A917AY69</accession>
<dbReference type="EMBL" id="BMEL01000001">
    <property type="protein sequence ID" value="GGF09746.1"/>
    <property type="molecule type" value="Genomic_DNA"/>
</dbReference>
<dbReference type="Pfam" id="PF02797">
    <property type="entry name" value="Chal_sti_synt_C"/>
    <property type="match status" value="1"/>
</dbReference>
<dbReference type="SUPFAM" id="SSF53901">
    <property type="entry name" value="Thiolase-like"/>
    <property type="match status" value="2"/>
</dbReference>
<protein>
    <submittedName>
        <fullName evidence="7">Chalcone synthase</fullName>
    </submittedName>
</protein>
<keyword evidence="2" id="KW-0808">Transferase</keyword>
<feature type="domain" description="Chalcone/stilbene synthase C-terminal" evidence="6">
    <location>
        <begin position="222"/>
        <end position="332"/>
    </location>
</feature>
<gene>
    <name evidence="7" type="primary">bcsA</name>
    <name evidence="7" type="ORF">GCM10010954_05270</name>
</gene>
<feature type="active site" description="Acyl-thioester intermediate" evidence="4">
    <location>
        <position position="144"/>
    </location>
</feature>
<dbReference type="InterPro" id="IPR011141">
    <property type="entry name" value="Polyketide_synthase_type-III"/>
</dbReference>
<evidence type="ECO:0000256" key="1">
    <source>
        <dbReference type="ARBA" id="ARBA00005531"/>
    </source>
</evidence>
<dbReference type="RefSeq" id="WP_188375904.1">
    <property type="nucleotide sequence ID" value="NZ_BMEL01000001.1"/>
</dbReference>
<keyword evidence="8" id="KW-1185">Reference proteome</keyword>
<proteinExistence type="inferred from homology"/>
<dbReference type="Gene3D" id="3.40.47.10">
    <property type="match status" value="2"/>
</dbReference>
<evidence type="ECO:0000256" key="4">
    <source>
        <dbReference type="PIRSR" id="PIRSR000451-1"/>
    </source>
</evidence>
<dbReference type="PIRSF" id="PIRSF000451">
    <property type="entry name" value="PKS_III"/>
    <property type="match status" value="1"/>
</dbReference>
<dbReference type="Proteomes" id="UP000660110">
    <property type="component" value="Unassembled WGS sequence"/>
</dbReference>
<dbReference type="Pfam" id="PF00195">
    <property type="entry name" value="Chal_sti_synt_N"/>
    <property type="match status" value="1"/>
</dbReference>
<evidence type="ECO:0000313" key="7">
    <source>
        <dbReference type="EMBL" id="GGF09746.1"/>
    </source>
</evidence>
<organism evidence="7 8">
    <name type="scientific">Halobacillus andaensis</name>
    <dbReference type="NCBI Taxonomy" id="1176239"/>
    <lineage>
        <taxon>Bacteria</taxon>
        <taxon>Bacillati</taxon>
        <taxon>Bacillota</taxon>
        <taxon>Bacilli</taxon>
        <taxon>Bacillales</taxon>
        <taxon>Bacillaceae</taxon>
        <taxon>Halobacillus</taxon>
    </lineage>
</organism>
<comment type="similarity">
    <text evidence="1">Belongs to the thiolase-like superfamily. Chalcone/stilbene synthases family.</text>
</comment>
<dbReference type="CDD" id="cd00831">
    <property type="entry name" value="CHS_like"/>
    <property type="match status" value="1"/>
</dbReference>
<dbReference type="PANTHER" id="PTHR11877">
    <property type="entry name" value="HYDROXYMETHYLGLUTARYL-COA SYNTHASE"/>
    <property type="match status" value="1"/>
</dbReference>
<dbReference type="PANTHER" id="PTHR11877:SF99">
    <property type="entry name" value="1,3,6,8-TETRAHYDROXYNAPHTHALENE SYNTHASE"/>
    <property type="match status" value="1"/>
</dbReference>
<dbReference type="InterPro" id="IPR001099">
    <property type="entry name" value="Chalcone/stilbene_synt_N"/>
</dbReference>
<dbReference type="AlphaFoldDB" id="A0A917AY69"/>
<dbReference type="GO" id="GO:0016747">
    <property type="term" value="F:acyltransferase activity, transferring groups other than amino-acyl groups"/>
    <property type="evidence" value="ECO:0007669"/>
    <property type="project" value="InterPro"/>
</dbReference>
<reference evidence="7" key="2">
    <citation type="submission" date="2020-09" db="EMBL/GenBank/DDBJ databases">
        <authorList>
            <person name="Sun Q."/>
            <person name="Zhou Y."/>
        </authorList>
    </citation>
    <scope>NUCLEOTIDE SEQUENCE</scope>
    <source>
        <strain evidence="7">CGMCC 1.12153</strain>
    </source>
</reference>
<evidence type="ECO:0000256" key="3">
    <source>
        <dbReference type="ARBA" id="ARBA00023315"/>
    </source>
</evidence>
<evidence type="ECO:0000259" key="5">
    <source>
        <dbReference type="Pfam" id="PF00195"/>
    </source>
</evidence>
<sequence length="361" mass="39870">MAFILSCSIQKAEYNYKQQEIQELIAKVFPIKETDKQKLMPIFSNSEIKTRQLAFPLEWYTKERQLQEVNASYCERVIDYSKQAALSCLSNRKFIKREIDPKEIDHILFVSSTGISTPTIDAYLIDELGLRENIKRTPIFGLGCAGGTNAVGKAFDYLKGAPESNVLIICAELCSVTFQHNDTRVSNFVGAALFGDGASALLLVGEDSPLLHQKITAVPKVTSSSTKTKPHSQSVMGWRVVNTGFEVIFKKSIPKLVESFWKGHMEERLAELNMAAVDLPFIVAHPGGKKVIEAFVSTLGISDQAVSYSKDVLSRHGNMSSPTVHFVLHQVMLGKPSAGTKSFMTSLGPGFSSEIVSLEWV</sequence>
<dbReference type="GO" id="GO:0030639">
    <property type="term" value="P:polyketide biosynthetic process"/>
    <property type="evidence" value="ECO:0007669"/>
    <property type="project" value="TreeGrafter"/>
</dbReference>
<comment type="caution">
    <text evidence="7">The sequence shown here is derived from an EMBL/GenBank/DDBJ whole genome shotgun (WGS) entry which is preliminary data.</text>
</comment>
<dbReference type="InterPro" id="IPR012328">
    <property type="entry name" value="Chalcone/stilbene_synt_C"/>
</dbReference>
<evidence type="ECO:0000256" key="2">
    <source>
        <dbReference type="ARBA" id="ARBA00022679"/>
    </source>
</evidence>
<evidence type="ECO:0000313" key="8">
    <source>
        <dbReference type="Proteomes" id="UP000660110"/>
    </source>
</evidence>
<evidence type="ECO:0000259" key="6">
    <source>
        <dbReference type="Pfam" id="PF02797"/>
    </source>
</evidence>
<feature type="domain" description="Chalcone/stilbene synthase N-terminal" evidence="5">
    <location>
        <begin position="34"/>
        <end position="206"/>
    </location>
</feature>
<name>A0A917AY69_HALAA</name>